<comment type="caution">
    <text evidence="1">The sequence shown here is derived from an EMBL/GenBank/DDBJ whole genome shotgun (WGS) entry which is preliminary data.</text>
</comment>
<dbReference type="EMBL" id="BPLQ01014291">
    <property type="protein sequence ID" value="GIY78891.1"/>
    <property type="molecule type" value="Genomic_DNA"/>
</dbReference>
<gene>
    <name evidence="1" type="ORF">CDAR_165541</name>
</gene>
<evidence type="ECO:0000313" key="1">
    <source>
        <dbReference type="EMBL" id="GIY78891.1"/>
    </source>
</evidence>
<reference evidence="1 2" key="1">
    <citation type="submission" date="2021-06" db="EMBL/GenBank/DDBJ databases">
        <title>Caerostris darwini draft genome.</title>
        <authorList>
            <person name="Kono N."/>
            <person name="Arakawa K."/>
        </authorList>
    </citation>
    <scope>NUCLEOTIDE SEQUENCE [LARGE SCALE GENOMIC DNA]</scope>
</reference>
<name>A0AAV4W7Y7_9ARAC</name>
<dbReference type="Proteomes" id="UP001054837">
    <property type="component" value="Unassembled WGS sequence"/>
</dbReference>
<protein>
    <submittedName>
        <fullName evidence="1">Uncharacterized protein</fullName>
    </submittedName>
</protein>
<dbReference type="AlphaFoldDB" id="A0AAV4W7Y7"/>
<accession>A0AAV4W7Y7</accession>
<evidence type="ECO:0000313" key="2">
    <source>
        <dbReference type="Proteomes" id="UP001054837"/>
    </source>
</evidence>
<sequence>MQQNKPPEGKSVPMINSFLNLCRVCPVPTEDKKNLEDFGWYRFLANLERIVSVQESFGAWNAVLDL</sequence>
<keyword evidence="2" id="KW-1185">Reference proteome</keyword>
<organism evidence="1 2">
    <name type="scientific">Caerostris darwini</name>
    <dbReference type="NCBI Taxonomy" id="1538125"/>
    <lineage>
        <taxon>Eukaryota</taxon>
        <taxon>Metazoa</taxon>
        <taxon>Ecdysozoa</taxon>
        <taxon>Arthropoda</taxon>
        <taxon>Chelicerata</taxon>
        <taxon>Arachnida</taxon>
        <taxon>Araneae</taxon>
        <taxon>Araneomorphae</taxon>
        <taxon>Entelegynae</taxon>
        <taxon>Araneoidea</taxon>
        <taxon>Araneidae</taxon>
        <taxon>Caerostris</taxon>
    </lineage>
</organism>
<proteinExistence type="predicted"/>